<dbReference type="KEGG" id="pchm:VFPPC_02812"/>
<dbReference type="Gene3D" id="3.20.20.190">
    <property type="entry name" value="Phosphatidylinositol (PI) phosphodiesterase"/>
    <property type="match status" value="1"/>
</dbReference>
<dbReference type="GO" id="GO:0006629">
    <property type="term" value="P:lipid metabolic process"/>
    <property type="evidence" value="ECO:0007669"/>
    <property type="project" value="InterPro"/>
</dbReference>
<dbReference type="GO" id="GO:0008081">
    <property type="term" value="F:phosphoric diester hydrolase activity"/>
    <property type="evidence" value="ECO:0007669"/>
    <property type="project" value="InterPro"/>
</dbReference>
<dbReference type="STRING" id="1380566.A0A179FZD7"/>
<keyword evidence="3" id="KW-1185">Reference proteome</keyword>
<dbReference type="SUPFAM" id="SSF51695">
    <property type="entry name" value="PLC-like phosphodiesterases"/>
    <property type="match status" value="1"/>
</dbReference>
<proteinExistence type="predicted"/>
<feature type="chain" id="PRO_5008102172" evidence="1">
    <location>
        <begin position="25"/>
        <end position="375"/>
    </location>
</feature>
<dbReference type="Pfam" id="PF26146">
    <property type="entry name" value="PI-PLC_X"/>
    <property type="match status" value="1"/>
</dbReference>
<feature type="signal peptide" evidence="1">
    <location>
        <begin position="1"/>
        <end position="24"/>
    </location>
</feature>
<protein>
    <submittedName>
        <fullName evidence="2">PLC-like phosphodiesterase</fullName>
    </submittedName>
</protein>
<sequence length="375" mass="39930">MLTPLRHAHAVLTALVAFSHAVHALPQLPSSSTTAVAPLPSGISSGNACNNSPTLCGRQYNSITHMGAHNSAFLRDSSTGNSIAGNQFKNATIALDAGLRLLQAQVHKPNSTLELCHTSCNLLDAGDLETWLKSVNDWVTRNPNDVVTLLLVNANKAPASDFGAAFEASGLAKVAYKPQSNTLTSTWPTLQDMIRSNSRVVTFVTNMDFSASTPYLLPEFDHVFETPFEVTALGGFNCTVDRPSKAKPPSTSLANGYMSLVNHFKYQNLIGTVQVPDADAIETVNSASTEQPGNLGKHLEQCKTEWAKQPNFVLVDFWDKGDPIAALDSMNGVTDAKGRTTTQSSGQSAGSNFAQERKLGTGALVAFVSAALLLV</sequence>
<comment type="caution">
    <text evidence="2">The sequence shown here is derived from an EMBL/GenBank/DDBJ whole genome shotgun (WGS) entry which is preliminary data.</text>
</comment>
<dbReference type="PANTHER" id="PTHR13593">
    <property type="match status" value="1"/>
</dbReference>
<dbReference type="GeneID" id="28846395"/>
<name>A0A179FZD7_METCM</name>
<reference evidence="2 3" key="1">
    <citation type="journal article" date="2016" name="PLoS Pathog.">
        <title>Biosynthesis of antibiotic leucinostatins in bio-control fungus Purpureocillium lilacinum and their inhibition on phytophthora revealed by genome mining.</title>
        <authorList>
            <person name="Wang G."/>
            <person name="Liu Z."/>
            <person name="Lin R."/>
            <person name="Li E."/>
            <person name="Mao Z."/>
            <person name="Ling J."/>
            <person name="Yang Y."/>
            <person name="Yin W.B."/>
            <person name="Xie B."/>
        </authorList>
    </citation>
    <scope>NUCLEOTIDE SEQUENCE [LARGE SCALE GENOMIC DNA]</scope>
    <source>
        <strain evidence="2">170</strain>
    </source>
</reference>
<dbReference type="PANTHER" id="PTHR13593:SF80">
    <property type="entry name" value="PLC-LIKE PHOSPHODIESTERASE"/>
    <property type="match status" value="1"/>
</dbReference>
<gene>
    <name evidence="2" type="ORF">VFPPC_02812</name>
</gene>
<evidence type="ECO:0000256" key="1">
    <source>
        <dbReference type="SAM" id="SignalP"/>
    </source>
</evidence>
<evidence type="ECO:0000313" key="2">
    <source>
        <dbReference type="EMBL" id="OAQ70329.1"/>
    </source>
</evidence>
<dbReference type="InterPro" id="IPR051057">
    <property type="entry name" value="PI-PLC_domain"/>
</dbReference>
<organism evidence="2 3">
    <name type="scientific">Pochonia chlamydosporia 170</name>
    <dbReference type="NCBI Taxonomy" id="1380566"/>
    <lineage>
        <taxon>Eukaryota</taxon>
        <taxon>Fungi</taxon>
        <taxon>Dikarya</taxon>
        <taxon>Ascomycota</taxon>
        <taxon>Pezizomycotina</taxon>
        <taxon>Sordariomycetes</taxon>
        <taxon>Hypocreomycetidae</taxon>
        <taxon>Hypocreales</taxon>
        <taxon>Clavicipitaceae</taxon>
        <taxon>Pochonia</taxon>
    </lineage>
</organism>
<dbReference type="InterPro" id="IPR017946">
    <property type="entry name" value="PLC-like_Pdiesterase_TIM-brl"/>
</dbReference>
<evidence type="ECO:0000313" key="3">
    <source>
        <dbReference type="Proteomes" id="UP000078397"/>
    </source>
</evidence>
<dbReference type="RefSeq" id="XP_018146866.1">
    <property type="nucleotide sequence ID" value="XM_018282401.1"/>
</dbReference>
<accession>A0A179FZD7</accession>
<dbReference type="Proteomes" id="UP000078397">
    <property type="component" value="Unassembled WGS sequence"/>
</dbReference>
<dbReference type="OrthoDB" id="7984201at2759"/>
<dbReference type="AlphaFoldDB" id="A0A179FZD7"/>
<dbReference type="EMBL" id="LSBJ02000002">
    <property type="protein sequence ID" value="OAQ70329.1"/>
    <property type="molecule type" value="Genomic_DNA"/>
</dbReference>
<keyword evidence="1" id="KW-0732">Signal</keyword>